<organism evidence="3 4">
    <name type="scientific">Staphylococcus canis</name>
    <dbReference type="NCBI Taxonomy" id="2724942"/>
    <lineage>
        <taxon>Bacteria</taxon>
        <taxon>Bacillati</taxon>
        <taxon>Bacillota</taxon>
        <taxon>Bacilli</taxon>
        <taxon>Bacillales</taxon>
        <taxon>Staphylococcaceae</taxon>
        <taxon>Staphylococcus</taxon>
    </lineage>
</organism>
<dbReference type="SUPFAM" id="SSF51735">
    <property type="entry name" value="NAD(P)-binding Rossmann-fold domains"/>
    <property type="match status" value="1"/>
</dbReference>
<dbReference type="Gene3D" id="3.40.50.720">
    <property type="entry name" value="NAD(P)-binding Rossmann-like Domain"/>
    <property type="match status" value="1"/>
</dbReference>
<accession>A0ABS0TAQ9</accession>
<reference evidence="3 4" key="1">
    <citation type="submission" date="2020-04" db="EMBL/GenBank/DDBJ databases">
        <title>Staphylococcus species from domestic dog.</title>
        <authorList>
            <person name="Paterson G.K."/>
        </authorList>
    </citation>
    <scope>NUCLEOTIDE SEQUENCE [LARGE SCALE GENOMIC DNA]</scope>
    <source>
        <strain evidence="3 4">H16/1A</strain>
    </source>
</reference>
<dbReference type="PANTHER" id="PTHR43249:SF1">
    <property type="entry name" value="D-GLUCOSIDE 3-DEHYDROGENASE"/>
    <property type="match status" value="1"/>
</dbReference>
<dbReference type="Pfam" id="PF22725">
    <property type="entry name" value="GFO_IDH_MocA_C3"/>
    <property type="match status" value="1"/>
</dbReference>
<proteinExistence type="predicted"/>
<feature type="domain" description="Gfo/Idh/MocA-like oxidoreductase N-terminal" evidence="1">
    <location>
        <begin position="4"/>
        <end position="122"/>
    </location>
</feature>
<dbReference type="PANTHER" id="PTHR43249">
    <property type="entry name" value="UDP-N-ACETYL-2-AMINO-2-DEOXY-D-GLUCURONATE OXIDASE"/>
    <property type="match status" value="1"/>
</dbReference>
<name>A0ABS0TAQ9_9STAP</name>
<evidence type="ECO:0000259" key="1">
    <source>
        <dbReference type="Pfam" id="PF01408"/>
    </source>
</evidence>
<dbReference type="Gene3D" id="3.30.360.10">
    <property type="entry name" value="Dihydrodipicolinate Reductase, domain 2"/>
    <property type="match status" value="1"/>
</dbReference>
<evidence type="ECO:0000313" key="4">
    <source>
        <dbReference type="Proteomes" id="UP000751852"/>
    </source>
</evidence>
<dbReference type="InterPro" id="IPR055170">
    <property type="entry name" value="GFO_IDH_MocA-like_dom"/>
</dbReference>
<dbReference type="RefSeq" id="WP_198617633.1">
    <property type="nucleotide sequence ID" value="NZ_JABANU010000008.1"/>
</dbReference>
<comment type="caution">
    <text evidence="3">The sequence shown here is derived from an EMBL/GenBank/DDBJ whole genome shotgun (WGS) entry which is preliminary data.</text>
</comment>
<evidence type="ECO:0000313" key="3">
    <source>
        <dbReference type="EMBL" id="MBI5974848.1"/>
    </source>
</evidence>
<dbReference type="InterPro" id="IPR000683">
    <property type="entry name" value="Gfo/Idh/MocA-like_OxRdtase_N"/>
</dbReference>
<gene>
    <name evidence="3" type="ORF">HHH54_04435</name>
</gene>
<sequence>MEKVKVGIVGVGGIAQDRHIPLLMEHPQAEVTTLFDVRLDLAEQVAQTFNIAHVATSYDTLFDQVDAVVICTPNKFHSEIAIAALNAGVHVLCEKPMAISKKECDDMIEAAKKHHKILTVAYHYRFTDVAIEAKRRIDEGVVGSPVVSRIQALRHRKVPGWGVFTNKALQGGGCLIDYGCHVLDLVLWLLQITQPTEVSGRTYNKLSKQPHQINDWGEFDHETFNVEDHATSYIVFDNDATLQFECSWAANINSDKLDISISGEKGGLQLFPFEVYEPRNGEYLIHQQDITLNEDKAAERQTDNFIKSCLGIETPVVKMEEARRVSQIIEAIYESNEKKQTIQL</sequence>
<feature type="domain" description="GFO/IDH/MocA-like oxidoreductase" evidence="2">
    <location>
        <begin position="132"/>
        <end position="268"/>
    </location>
</feature>
<keyword evidence="4" id="KW-1185">Reference proteome</keyword>
<dbReference type="SUPFAM" id="SSF55347">
    <property type="entry name" value="Glyceraldehyde-3-phosphate dehydrogenase-like, C-terminal domain"/>
    <property type="match status" value="1"/>
</dbReference>
<dbReference type="EMBL" id="JABANU010000008">
    <property type="protein sequence ID" value="MBI5974848.1"/>
    <property type="molecule type" value="Genomic_DNA"/>
</dbReference>
<evidence type="ECO:0000259" key="2">
    <source>
        <dbReference type="Pfam" id="PF22725"/>
    </source>
</evidence>
<dbReference type="Proteomes" id="UP000751852">
    <property type="component" value="Unassembled WGS sequence"/>
</dbReference>
<dbReference type="Pfam" id="PF01408">
    <property type="entry name" value="GFO_IDH_MocA"/>
    <property type="match status" value="1"/>
</dbReference>
<protein>
    <submittedName>
        <fullName evidence="3">Gfo/Idh/MocA family oxidoreductase</fullName>
    </submittedName>
</protein>
<dbReference type="InterPro" id="IPR052515">
    <property type="entry name" value="Gfo/Idh/MocA_Oxidoreductase"/>
</dbReference>
<dbReference type="InterPro" id="IPR036291">
    <property type="entry name" value="NAD(P)-bd_dom_sf"/>
</dbReference>